<dbReference type="EMBL" id="NMUH01010088">
    <property type="protein sequence ID" value="MQM20704.1"/>
    <property type="molecule type" value="Genomic_DNA"/>
</dbReference>
<evidence type="ECO:0000313" key="3">
    <source>
        <dbReference type="Proteomes" id="UP000652761"/>
    </source>
</evidence>
<keyword evidence="3" id="KW-1185">Reference proteome</keyword>
<name>A0A843XLX4_COLES</name>
<accession>A0A843XLX4</accession>
<evidence type="ECO:0000256" key="1">
    <source>
        <dbReference type="SAM" id="Phobius"/>
    </source>
</evidence>
<keyword evidence="1" id="KW-0812">Transmembrane</keyword>
<evidence type="ECO:0000313" key="2">
    <source>
        <dbReference type="EMBL" id="MQM20704.1"/>
    </source>
</evidence>
<keyword evidence="1" id="KW-1133">Transmembrane helix</keyword>
<dbReference type="Proteomes" id="UP000652761">
    <property type="component" value="Unassembled WGS sequence"/>
</dbReference>
<comment type="caution">
    <text evidence="2">The sequence shown here is derived from an EMBL/GenBank/DDBJ whole genome shotgun (WGS) entry which is preliminary data.</text>
</comment>
<feature type="transmembrane region" description="Helical" evidence="1">
    <location>
        <begin position="46"/>
        <end position="66"/>
    </location>
</feature>
<organism evidence="2 3">
    <name type="scientific">Colocasia esculenta</name>
    <name type="common">Wild taro</name>
    <name type="synonym">Arum esculentum</name>
    <dbReference type="NCBI Taxonomy" id="4460"/>
    <lineage>
        <taxon>Eukaryota</taxon>
        <taxon>Viridiplantae</taxon>
        <taxon>Streptophyta</taxon>
        <taxon>Embryophyta</taxon>
        <taxon>Tracheophyta</taxon>
        <taxon>Spermatophyta</taxon>
        <taxon>Magnoliopsida</taxon>
        <taxon>Liliopsida</taxon>
        <taxon>Araceae</taxon>
        <taxon>Aroideae</taxon>
        <taxon>Colocasieae</taxon>
        <taxon>Colocasia</taxon>
    </lineage>
</organism>
<protein>
    <submittedName>
        <fullName evidence="2">Uncharacterized protein</fullName>
    </submittedName>
</protein>
<feature type="transmembrane region" description="Helical" evidence="1">
    <location>
        <begin position="134"/>
        <end position="163"/>
    </location>
</feature>
<dbReference type="OrthoDB" id="783284at2759"/>
<sequence length="169" mass="17991">MKNPTGIIAFILDWGAVSIITSQAATGPPRRAWSNAHWSLLASTSLLVPMAAATLSFLAVATIAGGHRQPSPRARISAFPASRRTRSNRFSFFRDTRYAADLHLKRRIATIASSNGDSSKNDSNITSSTGGPPLLTILAGVLVFLLVSWVVGSIVLWLIGLIVNAPPSK</sequence>
<dbReference type="AlphaFoldDB" id="A0A843XLX4"/>
<reference evidence="2" key="1">
    <citation type="submission" date="2017-07" db="EMBL/GenBank/DDBJ databases">
        <title>Taro Niue Genome Assembly and Annotation.</title>
        <authorList>
            <person name="Atibalentja N."/>
            <person name="Keating K."/>
            <person name="Fields C.J."/>
        </authorList>
    </citation>
    <scope>NUCLEOTIDE SEQUENCE</scope>
    <source>
        <strain evidence="2">Niue_2</strain>
        <tissue evidence="2">Leaf</tissue>
    </source>
</reference>
<feature type="transmembrane region" description="Helical" evidence="1">
    <location>
        <begin position="7"/>
        <end position="26"/>
    </location>
</feature>
<proteinExistence type="predicted"/>
<keyword evidence="1" id="KW-0472">Membrane</keyword>
<gene>
    <name evidence="2" type="ORF">Taro_053728</name>
</gene>